<comment type="caution">
    <text evidence="3">The sequence shown here is derived from an EMBL/GenBank/DDBJ whole genome shotgun (WGS) entry which is preliminary data.</text>
</comment>
<comment type="similarity">
    <text evidence="1">Belongs to the NAD(P)-dependent epimerase/dehydratase family.</text>
</comment>
<organism evidence="3 4">
    <name type="scientific">Nocardioides plantarum</name>
    <dbReference type="NCBI Taxonomy" id="29299"/>
    <lineage>
        <taxon>Bacteria</taxon>
        <taxon>Bacillati</taxon>
        <taxon>Actinomycetota</taxon>
        <taxon>Actinomycetes</taxon>
        <taxon>Propionibacteriales</taxon>
        <taxon>Nocardioidaceae</taxon>
        <taxon>Nocardioides</taxon>
    </lineage>
</organism>
<dbReference type="SUPFAM" id="SSF51735">
    <property type="entry name" value="NAD(P)-binding Rossmann-fold domains"/>
    <property type="match status" value="1"/>
</dbReference>
<dbReference type="Pfam" id="PF01370">
    <property type="entry name" value="Epimerase"/>
    <property type="match status" value="1"/>
</dbReference>
<protein>
    <submittedName>
        <fullName evidence="3">NAD-dependent epimerase/dehydratase family protein</fullName>
    </submittedName>
</protein>
<dbReference type="EMBL" id="JBHMDG010000026">
    <property type="protein sequence ID" value="MFB9314865.1"/>
    <property type="molecule type" value="Genomic_DNA"/>
</dbReference>
<dbReference type="Proteomes" id="UP001589750">
    <property type="component" value="Unassembled WGS sequence"/>
</dbReference>
<name>A0ABV5KG81_9ACTN</name>
<sequence length="349" mass="37589">MTVLTGGGGWFGRAFLDAIARPRPEHGPVARDGEVRVLAAVPAEVTDILEVLPRAVVHVGDVADPAVVARLLDGAAGASVVHAAGVIHPERVSDFERVNVGGTRALLAAAAEAGVRRLVHLSSNSAFGVNPTPTDRFRQHEPYRPYLGYGASKMRAEQLVLEASTAGRVETVAVRPPWFYGPFQPARQSTFFAMVAAGRFPVLGDGRQARSMVHVDNLVQGVALAEQHPDAAGRAFWVADREPYTMADIVATVERVLDEEGYRTSGRRLRAPALVGRVAERADRVLQARGIYHQQIHVLGEMDKTIACDVSATVDQLGYAPQVDLAEGMRRSVRWCAAQGVPIAPRKAH</sequence>
<evidence type="ECO:0000256" key="1">
    <source>
        <dbReference type="ARBA" id="ARBA00007637"/>
    </source>
</evidence>
<keyword evidence="4" id="KW-1185">Reference proteome</keyword>
<proteinExistence type="inferred from homology"/>
<feature type="domain" description="NAD-dependent epimerase/dehydratase" evidence="2">
    <location>
        <begin position="3"/>
        <end position="235"/>
    </location>
</feature>
<evidence type="ECO:0000259" key="2">
    <source>
        <dbReference type="Pfam" id="PF01370"/>
    </source>
</evidence>
<dbReference type="RefSeq" id="WP_170215400.1">
    <property type="nucleotide sequence ID" value="NZ_JBHMDG010000026.1"/>
</dbReference>
<dbReference type="InterPro" id="IPR001509">
    <property type="entry name" value="Epimerase_deHydtase"/>
</dbReference>
<dbReference type="PANTHER" id="PTHR43000">
    <property type="entry name" value="DTDP-D-GLUCOSE 4,6-DEHYDRATASE-RELATED"/>
    <property type="match status" value="1"/>
</dbReference>
<evidence type="ECO:0000313" key="4">
    <source>
        <dbReference type="Proteomes" id="UP001589750"/>
    </source>
</evidence>
<gene>
    <name evidence="3" type="ORF">ACFFRI_17535</name>
</gene>
<dbReference type="Gene3D" id="3.40.50.720">
    <property type="entry name" value="NAD(P)-binding Rossmann-like Domain"/>
    <property type="match status" value="1"/>
</dbReference>
<dbReference type="InterPro" id="IPR036291">
    <property type="entry name" value="NAD(P)-bd_dom_sf"/>
</dbReference>
<accession>A0ABV5KG81</accession>
<evidence type="ECO:0000313" key="3">
    <source>
        <dbReference type="EMBL" id="MFB9314865.1"/>
    </source>
</evidence>
<reference evidence="3 4" key="1">
    <citation type="submission" date="2024-09" db="EMBL/GenBank/DDBJ databases">
        <authorList>
            <person name="Sun Q."/>
            <person name="Mori K."/>
        </authorList>
    </citation>
    <scope>NUCLEOTIDE SEQUENCE [LARGE SCALE GENOMIC DNA]</scope>
    <source>
        <strain evidence="3 4">JCM 9626</strain>
    </source>
</reference>